<reference evidence="3" key="1">
    <citation type="journal article" date="2019" name="Int. J. Syst. Evol. Microbiol.">
        <title>The Global Catalogue of Microorganisms (GCM) 10K type strain sequencing project: providing services to taxonomists for standard genome sequencing and annotation.</title>
        <authorList>
            <consortium name="The Broad Institute Genomics Platform"/>
            <consortium name="The Broad Institute Genome Sequencing Center for Infectious Disease"/>
            <person name="Wu L."/>
            <person name="Ma J."/>
        </authorList>
    </citation>
    <scope>NUCLEOTIDE SEQUENCE [LARGE SCALE GENOMIC DNA]</scope>
    <source>
        <strain evidence="3">CCUG 60214</strain>
    </source>
</reference>
<gene>
    <name evidence="2" type="ORF">ACFQ3T_20060</name>
</gene>
<dbReference type="RefSeq" id="WP_380724843.1">
    <property type="nucleotide sequence ID" value="NZ_JBHTLK010000105.1"/>
</dbReference>
<dbReference type="Pfam" id="PF00908">
    <property type="entry name" value="dTDP_sugar_isom"/>
    <property type="match status" value="1"/>
</dbReference>
<keyword evidence="3" id="KW-1185">Reference proteome</keyword>
<organism evidence="2 3">
    <name type="scientific">Saccharothrix hoggarensis</name>
    <dbReference type="NCBI Taxonomy" id="913853"/>
    <lineage>
        <taxon>Bacteria</taxon>
        <taxon>Bacillati</taxon>
        <taxon>Actinomycetota</taxon>
        <taxon>Actinomycetes</taxon>
        <taxon>Pseudonocardiales</taxon>
        <taxon>Pseudonocardiaceae</taxon>
        <taxon>Saccharothrix</taxon>
    </lineage>
</organism>
<dbReference type="Gene3D" id="2.60.120.10">
    <property type="entry name" value="Jelly Rolls"/>
    <property type="match status" value="1"/>
</dbReference>
<dbReference type="Proteomes" id="UP001597168">
    <property type="component" value="Unassembled WGS sequence"/>
</dbReference>
<dbReference type="InterPro" id="IPR014710">
    <property type="entry name" value="RmlC-like_jellyroll"/>
</dbReference>
<accession>A0ABW3QXM5</accession>
<proteinExistence type="inferred from homology"/>
<sequence>MKARELAVEGAFEFVPEVFPDHRGLFVSPFQHEAFEAAVGRPLFPVAQLSTSTSRRGVLRGVHFTRTPPGCAKYVHCARGRVLDVVVDLRVGSPTFGRWDAVELSGEDFRGVYLPTGVGHAFTALENDSAVCYLLSRGYDPANELALSPVDPELGLPWPDSVVPVLSERDRDAVSFAGARAAGLLPEYQECLRSDMAPDRG</sequence>
<dbReference type="CDD" id="cd00438">
    <property type="entry name" value="cupin_RmlC"/>
    <property type="match status" value="1"/>
</dbReference>
<comment type="caution">
    <text evidence="2">The sequence shown here is derived from an EMBL/GenBank/DDBJ whole genome shotgun (WGS) entry which is preliminary data.</text>
</comment>
<dbReference type="InterPro" id="IPR011051">
    <property type="entry name" value="RmlC_Cupin_sf"/>
</dbReference>
<dbReference type="SUPFAM" id="SSF51182">
    <property type="entry name" value="RmlC-like cupins"/>
    <property type="match status" value="1"/>
</dbReference>
<dbReference type="EMBL" id="JBHTLK010000105">
    <property type="protein sequence ID" value="MFD1149436.1"/>
    <property type="molecule type" value="Genomic_DNA"/>
</dbReference>
<comment type="similarity">
    <text evidence="1">Belongs to the dTDP-4-dehydrorhamnose 3,5-epimerase family.</text>
</comment>
<evidence type="ECO:0000313" key="3">
    <source>
        <dbReference type="Proteomes" id="UP001597168"/>
    </source>
</evidence>
<dbReference type="PANTHER" id="PTHR21047:SF2">
    <property type="entry name" value="THYMIDINE DIPHOSPHO-4-KETO-RHAMNOSE 3,5-EPIMERASE"/>
    <property type="match status" value="1"/>
</dbReference>
<dbReference type="PANTHER" id="PTHR21047">
    <property type="entry name" value="DTDP-6-DEOXY-D-GLUCOSE-3,5 EPIMERASE"/>
    <property type="match status" value="1"/>
</dbReference>
<name>A0ABW3QXM5_9PSEU</name>
<protein>
    <submittedName>
        <fullName evidence="2">dTDP-4-dehydrorhamnose 3,5-epimerase family protein</fullName>
    </submittedName>
</protein>
<evidence type="ECO:0000256" key="1">
    <source>
        <dbReference type="ARBA" id="ARBA00010154"/>
    </source>
</evidence>
<dbReference type="InterPro" id="IPR000888">
    <property type="entry name" value="RmlC-like"/>
</dbReference>
<evidence type="ECO:0000313" key="2">
    <source>
        <dbReference type="EMBL" id="MFD1149436.1"/>
    </source>
</evidence>